<name>A0A6N4SPQ8_CYTH3</name>
<dbReference type="Pfam" id="PF07610">
    <property type="entry name" value="DUF1573"/>
    <property type="match status" value="2"/>
</dbReference>
<dbReference type="AlphaFoldDB" id="A0A6N4SPQ8"/>
<dbReference type="KEGG" id="chu:CHU_1003"/>
<sequence length="388" mass="42472">MLYLTINVYFMKFINTITVLLFSLLVSICTHAQNHKEIGHLEFSDTLYNFGPVNESQGVLSHKFSFVNLGPEYFVIEDVNPSCGCITPDYPTDTIHAGEKGEVVIYVDLVNHPGVFKQKVVIKGNASKEPINLYVSGYVTPSPQPLADWERTSSFKYNTIYLQKNYANFGVVSNKSIVSMEIPVYNSGTQSVNIQLDKLKLPSYAKVNLLPVKIESNQRGVLKIFFNPKEAGMLGYFAGQVEVVFLSGSTVTKVPVVVTATIKEVFTPAEQASVVGPRIQLDKGEIDFGTIKTDDKHTRDITVVNIGKSDLLLNSIRTSCSCVEAFADKTILKPGASTVIKVVFDTQDRTGAENKIVSVFTNDAANSIVTVKVRAVVTEDVPAPAGGQ</sequence>
<evidence type="ECO:0000313" key="1">
    <source>
        <dbReference type="EMBL" id="ABG58280.1"/>
    </source>
</evidence>
<dbReference type="PANTHER" id="PTHR37833:SF1">
    <property type="entry name" value="SIGNAL PEPTIDE PROTEIN"/>
    <property type="match status" value="1"/>
</dbReference>
<dbReference type="EMBL" id="CP000383">
    <property type="protein sequence ID" value="ABG58280.1"/>
    <property type="molecule type" value="Genomic_DNA"/>
</dbReference>
<dbReference type="InterPro" id="IPR011467">
    <property type="entry name" value="DUF1573"/>
</dbReference>
<evidence type="ECO:0008006" key="3">
    <source>
        <dbReference type="Google" id="ProtNLM"/>
    </source>
</evidence>
<dbReference type="Gene3D" id="2.60.40.10">
    <property type="entry name" value="Immunoglobulins"/>
    <property type="match status" value="2"/>
</dbReference>
<keyword evidence="2" id="KW-1185">Reference proteome</keyword>
<dbReference type="PANTHER" id="PTHR37833">
    <property type="entry name" value="LIPOPROTEIN-RELATED"/>
    <property type="match status" value="1"/>
</dbReference>
<organism evidence="1 2">
    <name type="scientific">Cytophaga hutchinsonii (strain ATCC 33406 / DSM 1761 / CIP 103989 / NBRC 15051 / NCIMB 9469 / D465)</name>
    <dbReference type="NCBI Taxonomy" id="269798"/>
    <lineage>
        <taxon>Bacteria</taxon>
        <taxon>Pseudomonadati</taxon>
        <taxon>Bacteroidota</taxon>
        <taxon>Cytophagia</taxon>
        <taxon>Cytophagales</taxon>
        <taxon>Cytophagaceae</taxon>
        <taxon>Cytophaga</taxon>
    </lineage>
</organism>
<proteinExistence type="predicted"/>
<accession>A0A6N4SPQ8</accession>
<protein>
    <recommendedName>
        <fullName evidence="3">DUF1573 domain-containing protein</fullName>
    </recommendedName>
</protein>
<reference evidence="1 2" key="1">
    <citation type="journal article" date="2007" name="Appl. Environ. Microbiol.">
        <title>Genome sequence of the cellulolytic gliding bacterium Cytophaga hutchinsonii.</title>
        <authorList>
            <person name="Xie G."/>
            <person name="Bruce D.C."/>
            <person name="Challacombe J.F."/>
            <person name="Chertkov O."/>
            <person name="Detter J.C."/>
            <person name="Gilna P."/>
            <person name="Han C.S."/>
            <person name="Lucas S."/>
            <person name="Misra M."/>
            <person name="Myers G.L."/>
            <person name="Richardson P."/>
            <person name="Tapia R."/>
            <person name="Thayer N."/>
            <person name="Thompson L.S."/>
            <person name="Brettin T.S."/>
            <person name="Henrissat B."/>
            <person name="Wilson D.B."/>
            <person name="McBride M.J."/>
        </authorList>
    </citation>
    <scope>NUCLEOTIDE SEQUENCE [LARGE SCALE GENOMIC DNA]</scope>
    <source>
        <strain evidence="2">ATCC 33406 / DSM 1761 / CIP 103989 / NBRC 15051 / NCIMB 9469 / D465</strain>
    </source>
</reference>
<dbReference type="InterPro" id="IPR013783">
    <property type="entry name" value="Ig-like_fold"/>
</dbReference>
<evidence type="ECO:0000313" key="2">
    <source>
        <dbReference type="Proteomes" id="UP000001822"/>
    </source>
</evidence>
<gene>
    <name evidence="1" type="ordered locus">CHU_1003</name>
</gene>
<dbReference type="Proteomes" id="UP000001822">
    <property type="component" value="Chromosome"/>
</dbReference>
<dbReference type="NCBIfam" id="NF012200">
    <property type="entry name" value="choice_anch_D"/>
    <property type="match status" value="1"/>
</dbReference>